<evidence type="ECO:0000256" key="5">
    <source>
        <dbReference type="ARBA" id="ARBA00022516"/>
    </source>
</evidence>
<feature type="domain" description="O-acyltransferase WSD1-like N-terminal" evidence="11">
    <location>
        <begin position="39"/>
        <end position="278"/>
    </location>
</feature>
<evidence type="ECO:0000259" key="11">
    <source>
        <dbReference type="Pfam" id="PF03007"/>
    </source>
</evidence>
<dbReference type="InterPro" id="IPR004255">
    <property type="entry name" value="O-acyltransferase_WSD1_N"/>
</dbReference>
<evidence type="ECO:0000256" key="6">
    <source>
        <dbReference type="ARBA" id="ARBA00022679"/>
    </source>
</evidence>
<name>A0ABP6LFD2_9ACTN</name>
<evidence type="ECO:0000256" key="2">
    <source>
        <dbReference type="ARBA" id="ARBA00005189"/>
    </source>
</evidence>
<evidence type="ECO:0000256" key="10">
    <source>
        <dbReference type="ARBA" id="ARBA00048109"/>
    </source>
</evidence>
<comment type="pathway">
    <text evidence="2">Lipid metabolism.</text>
</comment>
<comment type="caution">
    <text evidence="13">The sequence shown here is derived from an EMBL/GenBank/DDBJ whole genome shotgun (WGS) entry which is preliminary data.</text>
</comment>
<evidence type="ECO:0000256" key="7">
    <source>
        <dbReference type="ARBA" id="ARBA00022798"/>
    </source>
</evidence>
<keyword evidence="7" id="KW-0319">Glycerol metabolism</keyword>
<evidence type="ECO:0000256" key="9">
    <source>
        <dbReference type="ARBA" id="ARBA00023315"/>
    </source>
</evidence>
<dbReference type="SUPFAM" id="SSF52777">
    <property type="entry name" value="CoA-dependent acyltransferases"/>
    <property type="match status" value="1"/>
</dbReference>
<dbReference type="InterPro" id="IPR045034">
    <property type="entry name" value="O-acyltransferase_WSD1-like"/>
</dbReference>
<gene>
    <name evidence="13" type="ORF">GCM10010528_17670</name>
</gene>
<comment type="pathway">
    <text evidence="1">Glycerolipid metabolism; triacylglycerol biosynthesis.</text>
</comment>
<keyword evidence="8" id="KW-0443">Lipid metabolism</keyword>
<comment type="similarity">
    <text evidence="3">Belongs to the long-chain O-acyltransferase family.</text>
</comment>
<evidence type="ECO:0000256" key="3">
    <source>
        <dbReference type="ARBA" id="ARBA00009587"/>
    </source>
</evidence>
<dbReference type="PANTHER" id="PTHR31650">
    <property type="entry name" value="O-ACYLTRANSFERASE (WSD1-LIKE) FAMILY PROTEIN"/>
    <property type="match status" value="1"/>
</dbReference>
<dbReference type="EMBL" id="BAAAVS010000024">
    <property type="protein sequence ID" value="GAA3037546.1"/>
    <property type="molecule type" value="Genomic_DNA"/>
</dbReference>
<dbReference type="Pfam" id="PF06974">
    <property type="entry name" value="WS_DGAT_C"/>
    <property type="match status" value="1"/>
</dbReference>
<dbReference type="PANTHER" id="PTHR31650:SF1">
    <property type="entry name" value="WAX ESTER SYNTHASE_DIACYLGLYCEROL ACYLTRANSFERASE 4-RELATED"/>
    <property type="match status" value="1"/>
</dbReference>
<dbReference type="RefSeq" id="WP_290704654.1">
    <property type="nucleotide sequence ID" value="NZ_BAAAVS010000024.1"/>
</dbReference>
<dbReference type="InterPro" id="IPR023213">
    <property type="entry name" value="CAT-like_dom_sf"/>
</dbReference>
<comment type="catalytic activity">
    <reaction evidence="10">
        <text>an acyl-CoA + a 1,2-diacyl-sn-glycerol = a triacyl-sn-glycerol + CoA</text>
        <dbReference type="Rhea" id="RHEA:10868"/>
        <dbReference type="ChEBI" id="CHEBI:17815"/>
        <dbReference type="ChEBI" id="CHEBI:57287"/>
        <dbReference type="ChEBI" id="CHEBI:58342"/>
        <dbReference type="ChEBI" id="CHEBI:64615"/>
        <dbReference type="EC" id="2.3.1.20"/>
    </reaction>
</comment>
<keyword evidence="6" id="KW-0808">Transferase</keyword>
<evidence type="ECO:0000313" key="13">
    <source>
        <dbReference type="EMBL" id="GAA3037546.1"/>
    </source>
</evidence>
<evidence type="ECO:0000256" key="4">
    <source>
        <dbReference type="ARBA" id="ARBA00013244"/>
    </source>
</evidence>
<organism evidence="13 14">
    <name type="scientific">Gordonia defluvii</name>
    <dbReference type="NCBI Taxonomy" id="283718"/>
    <lineage>
        <taxon>Bacteria</taxon>
        <taxon>Bacillati</taxon>
        <taxon>Actinomycetota</taxon>
        <taxon>Actinomycetes</taxon>
        <taxon>Mycobacteriales</taxon>
        <taxon>Gordoniaceae</taxon>
        <taxon>Gordonia</taxon>
    </lineage>
</organism>
<evidence type="ECO:0000313" key="14">
    <source>
        <dbReference type="Proteomes" id="UP001501035"/>
    </source>
</evidence>
<dbReference type="Gene3D" id="3.30.559.10">
    <property type="entry name" value="Chloramphenicol acetyltransferase-like domain"/>
    <property type="match status" value="1"/>
</dbReference>
<protein>
    <recommendedName>
        <fullName evidence="4">diacylglycerol O-acyltransferase</fullName>
        <ecNumber evidence="4">2.3.1.20</ecNumber>
    </recommendedName>
</protein>
<sequence length="460" mass="48918">MAQRNDRMGAFDAVLYGIEGDPLLRSGIIAFIVLDGPPDREKVTERAERLTRLFPRLRERAVGNSLSPAPPRWETDPNFDPGYHVRWRRLPRGADDIPAALAYAARMGDQDFDHSRPLWEIAILTDLADGRAAVIYKVHHSVADGMGGLAMSASLFDLESDPGDLGPMPPAPVADPAGLIDRFVQAAAFEAAALQETAVGAARAYVHAARGLLTSPIDTTVSGVRTAAAFAAMIAPPGGPKSEWMSDRSLTCAFNMIEVPLEPITRAARAAGVTLNIVFVAAVADAFGTYHRRNGHALSEFRVNMPVNQRTPADAVTGNHWVPARFVLPTDDVDATARLAQLHGLIEDARQDPALELSEVLYKAMALLPAALTERLAAALMKGVDVAATNVPGPPVGVYLCGAKVLALVPFAPKAGAAINIGLLTYDGSVLLGINSDPAAVRDPDEFAACLEEAFAKYAV</sequence>
<keyword evidence="9" id="KW-0012">Acyltransferase</keyword>
<dbReference type="Pfam" id="PF03007">
    <property type="entry name" value="WS_DGAT_cat"/>
    <property type="match status" value="1"/>
</dbReference>
<dbReference type="EC" id="2.3.1.20" evidence="4"/>
<evidence type="ECO:0000256" key="8">
    <source>
        <dbReference type="ARBA" id="ARBA00023098"/>
    </source>
</evidence>
<dbReference type="InterPro" id="IPR009721">
    <property type="entry name" value="O-acyltransferase_WSD1_C"/>
</dbReference>
<proteinExistence type="inferred from homology"/>
<accession>A0ABP6LFD2</accession>
<keyword evidence="5" id="KW-0444">Lipid biosynthesis</keyword>
<evidence type="ECO:0000259" key="12">
    <source>
        <dbReference type="Pfam" id="PF06974"/>
    </source>
</evidence>
<reference evidence="14" key="1">
    <citation type="journal article" date="2019" name="Int. J. Syst. Evol. Microbiol.">
        <title>The Global Catalogue of Microorganisms (GCM) 10K type strain sequencing project: providing services to taxonomists for standard genome sequencing and annotation.</title>
        <authorList>
            <consortium name="The Broad Institute Genomics Platform"/>
            <consortium name="The Broad Institute Genome Sequencing Center for Infectious Disease"/>
            <person name="Wu L."/>
            <person name="Ma J."/>
        </authorList>
    </citation>
    <scope>NUCLEOTIDE SEQUENCE [LARGE SCALE GENOMIC DNA]</scope>
    <source>
        <strain evidence="14">JCM 14234</strain>
    </source>
</reference>
<feature type="domain" description="O-acyltransferase WSD1 C-terminal" evidence="12">
    <location>
        <begin position="318"/>
        <end position="456"/>
    </location>
</feature>
<dbReference type="Proteomes" id="UP001501035">
    <property type="component" value="Unassembled WGS sequence"/>
</dbReference>
<keyword evidence="14" id="KW-1185">Reference proteome</keyword>
<evidence type="ECO:0000256" key="1">
    <source>
        <dbReference type="ARBA" id="ARBA00004771"/>
    </source>
</evidence>